<dbReference type="Proteomes" id="UP000199546">
    <property type="component" value="Unassembled WGS sequence"/>
</dbReference>
<gene>
    <name evidence="6" type="ORF">SAMN05660657_01231</name>
</gene>
<dbReference type="Pfam" id="PF08450">
    <property type="entry name" value="SGL"/>
    <property type="match status" value="1"/>
</dbReference>
<evidence type="ECO:0000313" key="7">
    <source>
        <dbReference type="Proteomes" id="UP000199546"/>
    </source>
</evidence>
<feature type="active site" description="Proton donor/acceptor" evidence="3">
    <location>
        <position position="195"/>
    </location>
</feature>
<dbReference type="AlphaFoldDB" id="A0A1I6YM63"/>
<feature type="binding site" evidence="4">
    <location>
        <position position="116"/>
    </location>
    <ligand>
        <name>substrate</name>
    </ligand>
</feature>
<dbReference type="PANTHER" id="PTHR47572:SF4">
    <property type="entry name" value="LACTONASE DRP35"/>
    <property type="match status" value="1"/>
</dbReference>
<evidence type="ECO:0000313" key="6">
    <source>
        <dbReference type="EMBL" id="SFT51522.1"/>
    </source>
</evidence>
<feature type="binding site" evidence="4">
    <location>
        <position position="98"/>
    </location>
    <ligand>
        <name>substrate</name>
    </ligand>
</feature>
<keyword evidence="4" id="KW-0862">Zinc</keyword>
<evidence type="ECO:0000256" key="4">
    <source>
        <dbReference type="PIRSR" id="PIRSR605511-2"/>
    </source>
</evidence>
<dbReference type="PANTHER" id="PTHR47572">
    <property type="entry name" value="LIPOPROTEIN-RELATED"/>
    <property type="match status" value="1"/>
</dbReference>
<name>A0A1I6YM63_9ACTN</name>
<dbReference type="EMBL" id="FPBA01000003">
    <property type="protein sequence ID" value="SFT51522.1"/>
    <property type="molecule type" value="Genomic_DNA"/>
</dbReference>
<organism evidence="6 7">
    <name type="scientific">Geodermatophilus amargosae</name>
    <dbReference type="NCBI Taxonomy" id="1296565"/>
    <lineage>
        <taxon>Bacteria</taxon>
        <taxon>Bacillati</taxon>
        <taxon>Actinomycetota</taxon>
        <taxon>Actinomycetes</taxon>
        <taxon>Geodermatophilales</taxon>
        <taxon>Geodermatophilaceae</taxon>
        <taxon>Geodermatophilus</taxon>
    </lineage>
</organism>
<feature type="binding site" evidence="4">
    <location>
        <position position="195"/>
    </location>
    <ligand>
        <name>a divalent metal cation</name>
        <dbReference type="ChEBI" id="CHEBI:60240"/>
    </ligand>
</feature>
<comment type="cofactor">
    <cofactor evidence="4">
        <name>Zn(2+)</name>
        <dbReference type="ChEBI" id="CHEBI:29105"/>
    </cofactor>
    <text evidence="4">Binds 1 divalent metal cation per subunit.</text>
</comment>
<evidence type="ECO:0000256" key="3">
    <source>
        <dbReference type="PIRSR" id="PIRSR605511-1"/>
    </source>
</evidence>
<dbReference type="STRING" id="1296565.SAMN05660657_01231"/>
<accession>A0A1I6YM63</accession>
<evidence type="ECO:0000256" key="2">
    <source>
        <dbReference type="ARBA" id="ARBA00022801"/>
    </source>
</evidence>
<protein>
    <submittedName>
        <fullName evidence="6">Sugar lactone lactonase YvrE</fullName>
    </submittedName>
</protein>
<sequence length="280" mass="29108">MDATTTTLAGDLGFPEGPRWHEGQLVFSDFHDRRVRSLTPDGDLATVLDLDDAPSGLGWTPEGTLLVVSMTRRALLEVTGAGPVVRADLTGLTRSRANDLVVDAAGRAYVSSFGFDLVGGAPVEPTGLVRVDPDGTAVVVADDLRFPNGMALSDDGRTLVVAETYGARLTAFDVADDGSLSGRRVFADTPGLAPDGICLDADGHVWFATARTAEVLRVREGGEVTGRVAVGSGSPSYACTLGGDDGRTLFVCTAPTWAEGGPRAGRIEVATVDVPRAGRP</sequence>
<dbReference type="InterPro" id="IPR011042">
    <property type="entry name" value="6-blade_b-propeller_TolB-like"/>
</dbReference>
<reference evidence="7" key="1">
    <citation type="submission" date="2016-10" db="EMBL/GenBank/DDBJ databases">
        <authorList>
            <person name="Varghese N."/>
            <person name="Submissions S."/>
        </authorList>
    </citation>
    <scope>NUCLEOTIDE SEQUENCE [LARGE SCALE GENOMIC DNA]</scope>
    <source>
        <strain evidence="7">DSM 46136</strain>
    </source>
</reference>
<dbReference type="InterPro" id="IPR005511">
    <property type="entry name" value="SMP-30"/>
</dbReference>
<keyword evidence="2" id="KW-0378">Hydrolase</keyword>
<feature type="binding site" evidence="4">
    <location>
        <position position="96"/>
    </location>
    <ligand>
        <name>substrate</name>
    </ligand>
</feature>
<dbReference type="InterPro" id="IPR013658">
    <property type="entry name" value="SGL"/>
</dbReference>
<feature type="binding site" evidence="4">
    <location>
        <position position="16"/>
    </location>
    <ligand>
        <name>a divalent metal cation</name>
        <dbReference type="ChEBI" id="CHEBI:60240"/>
    </ligand>
</feature>
<keyword evidence="4" id="KW-0479">Metal-binding</keyword>
<dbReference type="InterPro" id="IPR051262">
    <property type="entry name" value="SMP-30/CGR1_Lactonase"/>
</dbReference>
<feature type="binding site" evidence="4">
    <location>
        <position position="148"/>
    </location>
    <ligand>
        <name>a divalent metal cation</name>
        <dbReference type="ChEBI" id="CHEBI:60240"/>
    </ligand>
</feature>
<evidence type="ECO:0000259" key="5">
    <source>
        <dbReference type="Pfam" id="PF08450"/>
    </source>
</evidence>
<dbReference type="RefSeq" id="WP_175551445.1">
    <property type="nucleotide sequence ID" value="NZ_FPBA01000003.1"/>
</dbReference>
<feature type="domain" description="SMP-30/Gluconolactonase/LRE-like region" evidence="5">
    <location>
        <begin position="14"/>
        <end position="254"/>
    </location>
</feature>
<evidence type="ECO:0000256" key="1">
    <source>
        <dbReference type="ARBA" id="ARBA00008853"/>
    </source>
</evidence>
<proteinExistence type="inferred from homology"/>
<dbReference type="GO" id="GO:0016787">
    <property type="term" value="F:hydrolase activity"/>
    <property type="evidence" value="ECO:0007669"/>
    <property type="project" value="UniProtKB-KW"/>
</dbReference>
<comment type="similarity">
    <text evidence="1">Belongs to the SMP-30/CGR1 family.</text>
</comment>
<dbReference type="PRINTS" id="PR01790">
    <property type="entry name" value="SMP30FAMILY"/>
</dbReference>
<dbReference type="GO" id="GO:0046872">
    <property type="term" value="F:metal ion binding"/>
    <property type="evidence" value="ECO:0007669"/>
    <property type="project" value="UniProtKB-KW"/>
</dbReference>
<keyword evidence="7" id="KW-1185">Reference proteome</keyword>
<dbReference type="SUPFAM" id="SSF63829">
    <property type="entry name" value="Calcium-dependent phosphotriesterase"/>
    <property type="match status" value="1"/>
</dbReference>
<dbReference type="Gene3D" id="2.120.10.30">
    <property type="entry name" value="TolB, C-terminal domain"/>
    <property type="match status" value="1"/>
</dbReference>